<dbReference type="Proteomes" id="UP001597075">
    <property type="component" value="Unassembled WGS sequence"/>
</dbReference>
<protein>
    <submittedName>
        <fullName evidence="2">PKD domain-containing protein</fullName>
    </submittedName>
</protein>
<dbReference type="InterPro" id="IPR035986">
    <property type="entry name" value="PKD_dom_sf"/>
</dbReference>
<dbReference type="CDD" id="cd00146">
    <property type="entry name" value="PKD"/>
    <property type="match status" value="1"/>
</dbReference>
<name>A0ABD6CZL4_9EURY</name>
<sequence>MSGGISLQDFIDASELDLEPPADLREEINTTLADLNQDLYGGGGGGDASLSVSIGAPSSPATGETVTFTASASNPDGSVTYDWQVDGTAAGSGPSLETTFSSSGDHTVTVTATDGAGATATATVTVSVSAPATDPADRFSVDTFDVGTPQGANSFEDALVAVISDADGDDDITKVTVTARELDSSATFSGTTEMSGGQATVEAATVDEDGDFDVPDEPYVATVEATDADGGPVELETQVAGATAIDTAGELGSISNPTNSTYPLDGTYVLLEDLDASSIGGPPRGGGSGGTTTGGLTPIGTDAEPFDGEFYGNGKTIDGLFVGRSETEGVGLFGYSDGEIRNFTLSNAEVTGKDKVGAVVGENGGDVRNVSVSGSVTAVASESGNGNLAERGVAGGIVGENDGVVSGCDADVTVEGFRPVGGLVGTNSAGEVGGSTATGDVTGVNEVGGAVGANESSAYSVGEIRGCLATGEVRGETNPDTSGDDKRNIGGLVGVNVSGTVSKSAAAGAVFGNKNIGGLVGYNELDRAVDEPSRVEYCYATGDVTGESNAAQDPPDQIGGLVGLADGEVVNSYAAGTVTPTTSSDTHGLADGANVSGSYWDRRATGQTASEDGATGLTTAQMQGSNAPANMGAFSFGGRWETATNPADYPVLAAIDRQAQLDAR</sequence>
<organism evidence="2 3">
    <name type="scientific">Haloplanus ruber</name>
    <dbReference type="NCBI Taxonomy" id="869892"/>
    <lineage>
        <taxon>Archaea</taxon>
        <taxon>Methanobacteriati</taxon>
        <taxon>Methanobacteriota</taxon>
        <taxon>Stenosarchaea group</taxon>
        <taxon>Halobacteria</taxon>
        <taxon>Halobacteriales</taxon>
        <taxon>Haloferacaceae</taxon>
        <taxon>Haloplanus</taxon>
    </lineage>
</organism>
<proteinExistence type="predicted"/>
<keyword evidence="3" id="KW-1185">Reference proteome</keyword>
<dbReference type="InterPro" id="IPR000601">
    <property type="entry name" value="PKD_dom"/>
</dbReference>
<dbReference type="EMBL" id="JBHUDL010000009">
    <property type="protein sequence ID" value="MFD1633479.1"/>
    <property type="molecule type" value="Genomic_DNA"/>
</dbReference>
<gene>
    <name evidence="2" type="ORF">ACFSBJ_06980</name>
</gene>
<dbReference type="Pfam" id="PF00801">
    <property type="entry name" value="PKD"/>
    <property type="match status" value="1"/>
</dbReference>
<dbReference type="Gene3D" id="2.160.20.110">
    <property type="match status" value="2"/>
</dbReference>
<accession>A0ABD6CZL4</accession>
<reference evidence="2 3" key="1">
    <citation type="journal article" date="2019" name="Int. J. Syst. Evol. Microbiol.">
        <title>The Global Catalogue of Microorganisms (GCM) 10K type strain sequencing project: providing services to taxonomists for standard genome sequencing and annotation.</title>
        <authorList>
            <consortium name="The Broad Institute Genomics Platform"/>
            <consortium name="The Broad Institute Genome Sequencing Center for Infectious Disease"/>
            <person name="Wu L."/>
            <person name="Ma J."/>
        </authorList>
    </citation>
    <scope>NUCLEOTIDE SEQUENCE [LARGE SCALE GENOMIC DNA]</scope>
    <source>
        <strain evidence="2 3">CGMCC 1.10594</strain>
    </source>
</reference>
<comment type="caution">
    <text evidence="2">The sequence shown here is derived from an EMBL/GenBank/DDBJ whole genome shotgun (WGS) entry which is preliminary data.</text>
</comment>
<dbReference type="PROSITE" id="PS50093">
    <property type="entry name" value="PKD"/>
    <property type="match status" value="1"/>
</dbReference>
<feature type="domain" description="PKD" evidence="1">
    <location>
        <begin position="49"/>
        <end position="133"/>
    </location>
</feature>
<dbReference type="SUPFAM" id="SSF49299">
    <property type="entry name" value="PKD domain"/>
    <property type="match status" value="1"/>
</dbReference>
<dbReference type="InterPro" id="IPR022409">
    <property type="entry name" value="PKD/Chitinase_dom"/>
</dbReference>
<dbReference type="Gene3D" id="2.60.40.10">
    <property type="entry name" value="Immunoglobulins"/>
    <property type="match status" value="1"/>
</dbReference>
<dbReference type="AlphaFoldDB" id="A0ABD6CZL4"/>
<dbReference type="SMART" id="SM00089">
    <property type="entry name" value="PKD"/>
    <property type="match status" value="1"/>
</dbReference>
<evidence type="ECO:0000259" key="1">
    <source>
        <dbReference type="PROSITE" id="PS50093"/>
    </source>
</evidence>
<evidence type="ECO:0000313" key="3">
    <source>
        <dbReference type="Proteomes" id="UP001597075"/>
    </source>
</evidence>
<dbReference type="Pfam" id="PF07581">
    <property type="entry name" value="Glug"/>
    <property type="match status" value="2"/>
</dbReference>
<dbReference type="InterPro" id="IPR011493">
    <property type="entry name" value="GLUG"/>
</dbReference>
<evidence type="ECO:0000313" key="2">
    <source>
        <dbReference type="EMBL" id="MFD1633479.1"/>
    </source>
</evidence>
<dbReference type="RefSeq" id="WP_256405639.1">
    <property type="nucleotide sequence ID" value="NZ_CP187151.1"/>
</dbReference>
<dbReference type="InterPro" id="IPR013783">
    <property type="entry name" value="Ig-like_fold"/>
</dbReference>